<evidence type="ECO:0000256" key="6">
    <source>
        <dbReference type="ARBA" id="ARBA00023004"/>
    </source>
</evidence>
<evidence type="ECO:0000256" key="4">
    <source>
        <dbReference type="ARBA" id="ARBA00022723"/>
    </source>
</evidence>
<dbReference type="PROSITE" id="PS00202">
    <property type="entry name" value="RUBREDOXIN"/>
    <property type="match status" value="1"/>
</dbReference>
<keyword evidence="4" id="KW-0479">Metal-binding</keyword>
<dbReference type="InterPro" id="IPR024934">
    <property type="entry name" value="Rubredoxin-like_dom"/>
</dbReference>
<dbReference type="PANTHER" id="PTHR47627">
    <property type="entry name" value="RUBREDOXIN"/>
    <property type="match status" value="1"/>
</dbReference>
<dbReference type="InterPro" id="IPR050526">
    <property type="entry name" value="Rubredoxin_ET"/>
</dbReference>
<dbReference type="InterPro" id="IPR024935">
    <property type="entry name" value="Rubredoxin_dom"/>
</dbReference>
<evidence type="ECO:0000256" key="5">
    <source>
        <dbReference type="ARBA" id="ARBA00022982"/>
    </source>
</evidence>
<gene>
    <name evidence="8" type="ORF">A45J_2450</name>
</gene>
<proteinExistence type="inferred from homology"/>
<keyword evidence="5" id="KW-0249">Electron transport</keyword>
<evidence type="ECO:0000313" key="8">
    <source>
        <dbReference type="EMBL" id="GER94686.1"/>
    </source>
</evidence>
<organism evidence="8">
    <name type="scientific">hot springs metagenome</name>
    <dbReference type="NCBI Taxonomy" id="433727"/>
    <lineage>
        <taxon>unclassified sequences</taxon>
        <taxon>metagenomes</taxon>
        <taxon>ecological metagenomes</taxon>
    </lineage>
</organism>
<keyword evidence="3" id="KW-0813">Transport</keyword>
<dbReference type="GO" id="GO:0009055">
    <property type="term" value="F:electron transfer activity"/>
    <property type="evidence" value="ECO:0007669"/>
    <property type="project" value="InterPro"/>
</dbReference>
<dbReference type="CDD" id="cd00730">
    <property type="entry name" value="rubredoxin"/>
    <property type="match status" value="1"/>
</dbReference>
<dbReference type="PRINTS" id="PR00163">
    <property type="entry name" value="RUBREDOXIN"/>
</dbReference>
<dbReference type="Pfam" id="PF00301">
    <property type="entry name" value="Rubredoxin"/>
    <property type="match status" value="1"/>
</dbReference>
<keyword evidence="6" id="KW-0408">Iron</keyword>
<dbReference type="Gene3D" id="2.20.28.10">
    <property type="match status" value="1"/>
</dbReference>
<dbReference type="PIRSF" id="PIRSF000071">
    <property type="entry name" value="Rubredoxin"/>
    <property type="match status" value="1"/>
</dbReference>
<accession>A0A5J4LAV1</accession>
<comment type="cofactor">
    <cofactor evidence="1">
        <name>Fe(3+)</name>
        <dbReference type="ChEBI" id="CHEBI:29034"/>
    </cofactor>
</comment>
<dbReference type="InterPro" id="IPR018527">
    <property type="entry name" value="Rubredoxin_Fe_BS"/>
</dbReference>
<dbReference type="EMBL" id="BLAB01000001">
    <property type="protein sequence ID" value="GER94686.1"/>
    <property type="molecule type" value="Genomic_DNA"/>
</dbReference>
<reference evidence="8" key="1">
    <citation type="submission" date="2019-10" db="EMBL/GenBank/DDBJ databases">
        <title>Metagenomic sequencing of thiosulfate-disproportionating enrichment culture.</title>
        <authorList>
            <person name="Umezawa K."/>
            <person name="Kojima H."/>
            <person name="Fukui M."/>
        </authorList>
    </citation>
    <scope>NUCLEOTIDE SEQUENCE</scope>
    <source>
        <strain evidence="8">45J</strain>
    </source>
</reference>
<evidence type="ECO:0000256" key="1">
    <source>
        <dbReference type="ARBA" id="ARBA00001965"/>
    </source>
</evidence>
<dbReference type="NCBIfam" id="NF045768">
    <property type="entry name" value="RubredRD"/>
    <property type="match status" value="1"/>
</dbReference>
<sequence length="52" mass="5725">MEKWKCSVCGYVYDPEYGDPDSGVAAGTPFEKLSDDWVCPVCGAAKDMFEKV</sequence>
<dbReference type="GO" id="GO:0043448">
    <property type="term" value="P:alkane catabolic process"/>
    <property type="evidence" value="ECO:0007669"/>
    <property type="project" value="TreeGrafter"/>
</dbReference>
<dbReference type="SUPFAM" id="SSF57802">
    <property type="entry name" value="Rubredoxin-like"/>
    <property type="match status" value="1"/>
</dbReference>
<dbReference type="AlphaFoldDB" id="A0A5J4LAV1"/>
<dbReference type="InterPro" id="IPR024922">
    <property type="entry name" value="Rubredoxin"/>
</dbReference>
<comment type="caution">
    <text evidence="8">The sequence shown here is derived from an EMBL/GenBank/DDBJ whole genome shotgun (WGS) entry which is preliminary data.</text>
</comment>
<comment type="similarity">
    <text evidence="2">Belongs to the rubredoxin family.</text>
</comment>
<evidence type="ECO:0000259" key="7">
    <source>
        <dbReference type="PROSITE" id="PS50903"/>
    </source>
</evidence>
<evidence type="ECO:0000256" key="2">
    <source>
        <dbReference type="ARBA" id="ARBA00005337"/>
    </source>
</evidence>
<dbReference type="PROSITE" id="PS50903">
    <property type="entry name" value="RUBREDOXIN_LIKE"/>
    <property type="match status" value="1"/>
</dbReference>
<feature type="domain" description="Rubredoxin-like" evidence="7">
    <location>
        <begin position="1"/>
        <end position="52"/>
    </location>
</feature>
<dbReference type="FunFam" id="2.20.28.10:FF:000001">
    <property type="entry name" value="Rubredoxin"/>
    <property type="match status" value="1"/>
</dbReference>
<evidence type="ECO:0000256" key="3">
    <source>
        <dbReference type="ARBA" id="ARBA00022448"/>
    </source>
</evidence>
<dbReference type="GO" id="GO:0005506">
    <property type="term" value="F:iron ion binding"/>
    <property type="evidence" value="ECO:0007669"/>
    <property type="project" value="InterPro"/>
</dbReference>
<protein>
    <submittedName>
        <fullName evidence="8">Rubredoxin</fullName>
    </submittedName>
</protein>
<dbReference type="PANTHER" id="PTHR47627:SF1">
    <property type="entry name" value="RUBREDOXIN-1-RELATED"/>
    <property type="match status" value="1"/>
</dbReference>
<name>A0A5J4LAV1_9ZZZZ</name>